<dbReference type="GO" id="GO:0048188">
    <property type="term" value="C:Set1C/COMPASS complex"/>
    <property type="evidence" value="ECO:0007669"/>
    <property type="project" value="InterPro"/>
</dbReference>
<organism evidence="4">
    <name type="scientific">Camponotus floridanus</name>
    <name type="common">Florida carpenter ant</name>
    <dbReference type="NCBI Taxonomy" id="104421"/>
    <lineage>
        <taxon>Eukaryota</taxon>
        <taxon>Metazoa</taxon>
        <taxon>Ecdysozoa</taxon>
        <taxon>Arthropoda</taxon>
        <taxon>Hexapoda</taxon>
        <taxon>Insecta</taxon>
        <taxon>Pterygota</taxon>
        <taxon>Neoptera</taxon>
        <taxon>Endopterygota</taxon>
        <taxon>Hymenoptera</taxon>
        <taxon>Apocrita</taxon>
        <taxon>Aculeata</taxon>
        <taxon>Formicoidea</taxon>
        <taxon>Formicidae</taxon>
        <taxon>Formicinae</taxon>
        <taxon>Camponotus</taxon>
    </lineage>
</organism>
<keyword evidence="4" id="KW-1185">Reference proteome</keyword>
<dbReference type="PANTHER" id="PTHR23356:SF16">
    <property type="entry name" value="DPY30 DOMAIN CONTAINING 2"/>
    <property type="match status" value="1"/>
</dbReference>
<dbReference type="OrthoDB" id="432281at2759"/>
<accession>E2AV34</accession>
<proteinExistence type="inferred from homology"/>
<evidence type="ECO:0000313" key="4">
    <source>
        <dbReference type="Proteomes" id="UP000000311"/>
    </source>
</evidence>
<protein>
    <recommendedName>
        <fullName evidence="5">DPY30 domain-containing protein 2</fullName>
    </recommendedName>
</protein>
<comment type="similarity">
    <text evidence="1">Belongs to the dpy-30 family.</text>
</comment>
<dbReference type="OMA" id="KVMIVEM"/>
<evidence type="ECO:0008006" key="5">
    <source>
        <dbReference type="Google" id="ProtNLM"/>
    </source>
</evidence>
<evidence type="ECO:0000256" key="2">
    <source>
        <dbReference type="SAM" id="MobiDB-lite"/>
    </source>
</evidence>
<gene>
    <name evidence="3" type="ORF">EAG_05489</name>
</gene>
<sequence>MLEISGDTVLERQSEENAHEEDEGEQLEGKSMEEIEVIKGVKETEKNKRDLEIDKSIATFLRDKGLSENLVKTLINAGLTDEHVRLLKALNLNDDDINNLRDLWRAKIEIKSDDSFNSSTSDSSSDDVRLSSNNVYLKKVLSKPLIQALCEIVAKKPIDPVEYLGHWLLHFKVCEERIMQQKERDLELLIDREKLRLKEVEDEQNVSVEEKKEDISGEDGNYINIYNDTFNIYEDTN</sequence>
<dbReference type="Gene3D" id="1.20.890.10">
    <property type="entry name" value="cAMP-dependent protein kinase regulatory subunit, dimerization-anchoring domain"/>
    <property type="match status" value="1"/>
</dbReference>
<dbReference type="AlphaFoldDB" id="E2AV34"/>
<dbReference type="EMBL" id="GL443013">
    <property type="protein sequence ID" value="EFN62701.1"/>
    <property type="molecule type" value="Genomic_DNA"/>
</dbReference>
<evidence type="ECO:0000256" key="1">
    <source>
        <dbReference type="ARBA" id="ARBA00010849"/>
    </source>
</evidence>
<name>E2AV34_CAMFO</name>
<dbReference type="CDD" id="cd22966">
    <property type="entry name" value="DD_DYDC-like"/>
    <property type="match status" value="1"/>
</dbReference>
<evidence type="ECO:0000313" key="3">
    <source>
        <dbReference type="EMBL" id="EFN62701.1"/>
    </source>
</evidence>
<dbReference type="InterPro" id="IPR037856">
    <property type="entry name" value="Sdc1/DPY30"/>
</dbReference>
<dbReference type="InterPro" id="IPR049630">
    <property type="entry name" value="DYDC-like_DD"/>
</dbReference>
<dbReference type="InterPro" id="IPR007858">
    <property type="entry name" value="Dpy-30_motif"/>
</dbReference>
<dbReference type="STRING" id="104421.E2AV34"/>
<dbReference type="Pfam" id="PF05186">
    <property type="entry name" value="Dpy-30"/>
    <property type="match status" value="1"/>
</dbReference>
<dbReference type="PANTHER" id="PTHR23356">
    <property type="entry name" value="DPY30-RELATED"/>
    <property type="match status" value="1"/>
</dbReference>
<dbReference type="InParanoid" id="E2AV34"/>
<feature type="region of interest" description="Disordered" evidence="2">
    <location>
        <begin position="1"/>
        <end position="31"/>
    </location>
</feature>
<reference evidence="3 4" key="1">
    <citation type="journal article" date="2010" name="Science">
        <title>Genomic comparison of the ants Camponotus floridanus and Harpegnathos saltator.</title>
        <authorList>
            <person name="Bonasio R."/>
            <person name="Zhang G."/>
            <person name="Ye C."/>
            <person name="Mutti N.S."/>
            <person name="Fang X."/>
            <person name="Qin N."/>
            <person name="Donahue G."/>
            <person name="Yang P."/>
            <person name="Li Q."/>
            <person name="Li C."/>
            <person name="Zhang P."/>
            <person name="Huang Z."/>
            <person name="Berger S.L."/>
            <person name="Reinberg D."/>
            <person name="Wang J."/>
            <person name="Liebig J."/>
        </authorList>
    </citation>
    <scope>NUCLEOTIDE SEQUENCE [LARGE SCALE GENOMIC DNA]</scope>
    <source>
        <strain evidence="4">C129</strain>
    </source>
</reference>
<dbReference type="Proteomes" id="UP000000311">
    <property type="component" value="Unassembled WGS sequence"/>
</dbReference>